<reference evidence="2" key="1">
    <citation type="submission" date="2014-11" db="EMBL/GenBank/DDBJ databases">
        <authorList>
            <person name="Amaro Gonzalez C."/>
        </authorList>
    </citation>
    <scope>NUCLEOTIDE SEQUENCE</scope>
</reference>
<proteinExistence type="predicted"/>
<reference evidence="2" key="2">
    <citation type="journal article" date="2015" name="Fish Shellfish Immunol.">
        <title>Early steps in the European eel (Anguilla anguilla)-Vibrio vulnificus interaction in the gills: Role of the RtxA13 toxin.</title>
        <authorList>
            <person name="Callol A."/>
            <person name="Pajuelo D."/>
            <person name="Ebbesson L."/>
            <person name="Teles M."/>
            <person name="MacKenzie S."/>
            <person name="Amaro C."/>
        </authorList>
    </citation>
    <scope>NUCLEOTIDE SEQUENCE</scope>
</reference>
<evidence type="ECO:0000313" key="2">
    <source>
        <dbReference type="EMBL" id="JAH20477.1"/>
    </source>
</evidence>
<keyword evidence="1" id="KW-1133">Transmembrane helix</keyword>
<dbReference type="AlphaFoldDB" id="A0A0E9QVK3"/>
<feature type="transmembrane region" description="Helical" evidence="1">
    <location>
        <begin position="6"/>
        <end position="26"/>
    </location>
</feature>
<organism evidence="2">
    <name type="scientific">Anguilla anguilla</name>
    <name type="common">European freshwater eel</name>
    <name type="synonym">Muraena anguilla</name>
    <dbReference type="NCBI Taxonomy" id="7936"/>
    <lineage>
        <taxon>Eukaryota</taxon>
        <taxon>Metazoa</taxon>
        <taxon>Chordata</taxon>
        <taxon>Craniata</taxon>
        <taxon>Vertebrata</taxon>
        <taxon>Euteleostomi</taxon>
        <taxon>Actinopterygii</taxon>
        <taxon>Neopterygii</taxon>
        <taxon>Teleostei</taxon>
        <taxon>Anguilliformes</taxon>
        <taxon>Anguillidae</taxon>
        <taxon>Anguilla</taxon>
    </lineage>
</organism>
<name>A0A0E9QVK3_ANGAN</name>
<keyword evidence="1" id="KW-0472">Membrane</keyword>
<accession>A0A0E9QVK3</accession>
<dbReference type="EMBL" id="GBXM01088100">
    <property type="protein sequence ID" value="JAH20477.1"/>
    <property type="molecule type" value="Transcribed_RNA"/>
</dbReference>
<sequence>MPLYSVISGLATLAIFHIFLLSALSAQFF</sequence>
<keyword evidence="1" id="KW-0812">Transmembrane</keyword>
<evidence type="ECO:0000256" key="1">
    <source>
        <dbReference type="SAM" id="Phobius"/>
    </source>
</evidence>
<protein>
    <submittedName>
        <fullName evidence="2">Uncharacterized protein</fullName>
    </submittedName>
</protein>